<dbReference type="EMBL" id="FOHK01000003">
    <property type="protein sequence ID" value="SES94846.1"/>
    <property type="molecule type" value="Genomic_DNA"/>
</dbReference>
<evidence type="ECO:0000313" key="2">
    <source>
        <dbReference type="Proteomes" id="UP000199308"/>
    </source>
</evidence>
<sequence length="151" mass="17189">MKNILLIVVVIALTSYFINKARESSEQESEQAIANNDKLLLEEKNRLALAIKKFTQQGSTHAALAQQILQNQQFNQSPELMQKPLAANIEDERNQLAFKISTIDVHVLHCSNNFCMLSVDNKDKQVARSALSEYRLFDATVSQEYRAIFVF</sequence>
<gene>
    <name evidence="1" type="ORF">SAMN05660429_00740</name>
</gene>
<dbReference type="Proteomes" id="UP000199308">
    <property type="component" value="Unassembled WGS sequence"/>
</dbReference>
<keyword evidence="2" id="KW-1185">Reference proteome</keyword>
<accession>A0A1I0AN62</accession>
<dbReference type="STRING" id="349064.SAMN05660429_00740"/>
<protein>
    <submittedName>
        <fullName evidence="1">Uncharacterized protein</fullName>
    </submittedName>
</protein>
<organism evidence="1 2">
    <name type="scientific">Thalassotalea agarivorans</name>
    <name type="common">Thalassomonas agarivorans</name>
    <dbReference type="NCBI Taxonomy" id="349064"/>
    <lineage>
        <taxon>Bacteria</taxon>
        <taxon>Pseudomonadati</taxon>
        <taxon>Pseudomonadota</taxon>
        <taxon>Gammaproteobacteria</taxon>
        <taxon>Alteromonadales</taxon>
        <taxon>Colwelliaceae</taxon>
        <taxon>Thalassotalea</taxon>
    </lineage>
</organism>
<evidence type="ECO:0000313" key="1">
    <source>
        <dbReference type="EMBL" id="SES94846.1"/>
    </source>
</evidence>
<dbReference type="AlphaFoldDB" id="A0A1I0AN62"/>
<proteinExistence type="predicted"/>
<dbReference type="RefSeq" id="WP_093327783.1">
    <property type="nucleotide sequence ID" value="NZ_AP027363.1"/>
</dbReference>
<reference evidence="1 2" key="1">
    <citation type="submission" date="2016-10" db="EMBL/GenBank/DDBJ databases">
        <authorList>
            <person name="de Groot N.N."/>
        </authorList>
    </citation>
    <scope>NUCLEOTIDE SEQUENCE [LARGE SCALE GENOMIC DNA]</scope>
    <source>
        <strain evidence="1 2">DSM 19706</strain>
    </source>
</reference>
<name>A0A1I0AN62_THASX</name>